<accession>A0ABQ6I3E5</accession>
<proteinExistence type="inferred from homology"/>
<sequence length="106" mass="11356">MTVVFVITIALLTVAAGCAIYRAERGPSMLDRTVALDVFTTTIVGAIALEAAYSRRATTIPILVVMSMVAFVGSVTVARFAAAEREEEGLIELPPPVDDRTEEAER</sequence>
<evidence type="ECO:0000256" key="6">
    <source>
        <dbReference type="ARBA" id="ARBA00022989"/>
    </source>
</evidence>
<evidence type="ECO:0000256" key="7">
    <source>
        <dbReference type="ARBA" id="ARBA00023136"/>
    </source>
</evidence>
<name>A0ABQ6I3E5_9MICO</name>
<dbReference type="PANTHER" id="PTHR34702">
    <property type="entry name" value="NA(+)/H(+) ANTIPORTER SUBUNIT F1"/>
    <property type="match status" value="1"/>
</dbReference>
<comment type="caution">
    <text evidence="9">The sequence shown here is derived from an EMBL/GenBank/DDBJ whole genome shotgun (WGS) entry which is preliminary data.</text>
</comment>
<gene>
    <name evidence="9" type="ORF">GCM10025864_20740</name>
</gene>
<protein>
    <submittedName>
        <fullName evidence="9">Uncharacterized protein</fullName>
    </submittedName>
</protein>
<evidence type="ECO:0000256" key="3">
    <source>
        <dbReference type="ARBA" id="ARBA00022448"/>
    </source>
</evidence>
<keyword evidence="3" id="KW-0813">Transport</keyword>
<dbReference type="InterPro" id="IPR007208">
    <property type="entry name" value="MrpF/PhaF-like"/>
</dbReference>
<feature type="transmembrane region" description="Helical" evidence="8">
    <location>
        <begin position="60"/>
        <end position="82"/>
    </location>
</feature>
<keyword evidence="7 8" id="KW-0472">Membrane</keyword>
<organism evidence="9 10">
    <name type="scientific">Luteimicrobium album</name>
    <dbReference type="NCBI Taxonomy" id="1054550"/>
    <lineage>
        <taxon>Bacteria</taxon>
        <taxon>Bacillati</taxon>
        <taxon>Actinomycetota</taxon>
        <taxon>Actinomycetes</taxon>
        <taxon>Micrococcales</taxon>
        <taxon>Luteimicrobium</taxon>
    </lineage>
</organism>
<dbReference type="RefSeq" id="WP_284293149.1">
    <property type="nucleotide sequence ID" value="NZ_BSUK01000001.1"/>
</dbReference>
<dbReference type="Pfam" id="PF04066">
    <property type="entry name" value="MrpF_PhaF"/>
    <property type="match status" value="1"/>
</dbReference>
<evidence type="ECO:0000256" key="4">
    <source>
        <dbReference type="ARBA" id="ARBA00022475"/>
    </source>
</evidence>
<reference evidence="10" key="1">
    <citation type="journal article" date="2019" name="Int. J. Syst. Evol. Microbiol.">
        <title>The Global Catalogue of Microorganisms (GCM) 10K type strain sequencing project: providing services to taxonomists for standard genome sequencing and annotation.</title>
        <authorList>
            <consortium name="The Broad Institute Genomics Platform"/>
            <consortium name="The Broad Institute Genome Sequencing Center for Infectious Disease"/>
            <person name="Wu L."/>
            <person name="Ma J."/>
        </authorList>
    </citation>
    <scope>NUCLEOTIDE SEQUENCE [LARGE SCALE GENOMIC DNA]</scope>
    <source>
        <strain evidence="10">NBRC 106348</strain>
    </source>
</reference>
<keyword evidence="10" id="KW-1185">Reference proteome</keyword>
<comment type="similarity">
    <text evidence="2">Belongs to the CPA3 antiporters (TC 2.A.63) subunit F family.</text>
</comment>
<keyword evidence="6 8" id="KW-1133">Transmembrane helix</keyword>
<dbReference type="EMBL" id="BSUK01000001">
    <property type="protein sequence ID" value="GMA24315.1"/>
    <property type="molecule type" value="Genomic_DNA"/>
</dbReference>
<comment type="subcellular location">
    <subcellularLocation>
        <location evidence="1">Cell membrane</location>
        <topology evidence="1">Multi-pass membrane protein</topology>
    </subcellularLocation>
</comment>
<dbReference type="Proteomes" id="UP001157091">
    <property type="component" value="Unassembled WGS sequence"/>
</dbReference>
<evidence type="ECO:0000313" key="9">
    <source>
        <dbReference type="EMBL" id="GMA24315.1"/>
    </source>
</evidence>
<evidence type="ECO:0000256" key="8">
    <source>
        <dbReference type="SAM" id="Phobius"/>
    </source>
</evidence>
<dbReference type="PANTHER" id="PTHR34702:SF1">
    <property type="entry name" value="NA(+)_H(+) ANTIPORTER SUBUNIT F"/>
    <property type="match status" value="1"/>
</dbReference>
<evidence type="ECO:0000256" key="1">
    <source>
        <dbReference type="ARBA" id="ARBA00004651"/>
    </source>
</evidence>
<keyword evidence="5 8" id="KW-0812">Transmembrane</keyword>
<evidence type="ECO:0000256" key="2">
    <source>
        <dbReference type="ARBA" id="ARBA00009212"/>
    </source>
</evidence>
<evidence type="ECO:0000313" key="10">
    <source>
        <dbReference type="Proteomes" id="UP001157091"/>
    </source>
</evidence>
<feature type="transmembrane region" description="Helical" evidence="8">
    <location>
        <begin position="34"/>
        <end position="53"/>
    </location>
</feature>
<evidence type="ECO:0000256" key="5">
    <source>
        <dbReference type="ARBA" id="ARBA00022692"/>
    </source>
</evidence>
<keyword evidence="4" id="KW-1003">Cell membrane</keyword>